<dbReference type="Proteomes" id="UP000633365">
    <property type="component" value="Unassembled WGS sequence"/>
</dbReference>
<organism evidence="3 4">
    <name type="scientific">Ruminococcus difficilis</name>
    <dbReference type="NCBI Taxonomy" id="2763069"/>
    <lineage>
        <taxon>Bacteria</taxon>
        <taxon>Bacillati</taxon>
        <taxon>Bacillota</taxon>
        <taxon>Clostridia</taxon>
        <taxon>Eubacteriales</taxon>
        <taxon>Oscillospiraceae</taxon>
        <taxon>Ruminococcus</taxon>
    </lineage>
</organism>
<dbReference type="GO" id="GO:0006508">
    <property type="term" value="P:proteolysis"/>
    <property type="evidence" value="ECO:0007669"/>
    <property type="project" value="InterPro"/>
</dbReference>
<evidence type="ECO:0000313" key="4">
    <source>
        <dbReference type="Proteomes" id="UP000633365"/>
    </source>
</evidence>
<name>A0A934WPN7_9FIRM</name>
<dbReference type="CDD" id="cd14256">
    <property type="entry name" value="Dockerin_I"/>
    <property type="match status" value="1"/>
</dbReference>
<reference evidence="3" key="1">
    <citation type="submission" date="2021-01" db="EMBL/GenBank/DDBJ databases">
        <title>Genome public.</title>
        <authorList>
            <person name="Liu C."/>
            <person name="Sun Q."/>
        </authorList>
    </citation>
    <scope>NUCLEOTIDE SEQUENCE</scope>
    <source>
        <strain evidence="3">M6</strain>
    </source>
</reference>
<dbReference type="PROSITE" id="PS51257">
    <property type="entry name" value="PROKAR_LIPOPROTEIN"/>
    <property type="match status" value="1"/>
</dbReference>
<dbReference type="GO" id="GO:0008234">
    <property type="term" value="F:cysteine-type peptidase activity"/>
    <property type="evidence" value="ECO:0007669"/>
    <property type="project" value="InterPro"/>
</dbReference>
<protein>
    <recommendedName>
        <fullName evidence="2">Peptidase C1A papain C-terminal domain-containing protein</fullName>
    </recommendedName>
</protein>
<dbReference type="InterPro" id="IPR036439">
    <property type="entry name" value="Dockerin_dom_sf"/>
</dbReference>
<accession>A0A934WPN7</accession>
<proteinExistence type="predicted"/>
<keyword evidence="4" id="KW-1185">Reference proteome</keyword>
<feature type="signal peptide" evidence="1">
    <location>
        <begin position="1"/>
        <end position="22"/>
    </location>
</feature>
<sequence>MMTKKALGLLLALSMIIGCCCAVGLSARAVDKDIALTAESSNDDDFNADSASDRQKLLDLERDLPGKLDLRDYNGKNYVTPVKLQNPYGSCWAFAMAGAAEISYLYENDMGVPTGEVNDQVDFSEKYISWYMHHALTQDDVLAGSIPASQVGEGFDLSAAESIDRNFAYDIAGNPLFGVNFYASGFGPVDESTSVNGEFPYVYVGKNRWRNSDPDKVSEELATLRKARVYRETKRYAQSFADAGVIDSVDDFDAWFENNWLQDMNYYRSALAQPGYSAADDWTLPNTAAYRSPEIEAYFKSSFVLPCPCTMDDEGEYQFDRSGVAAIKSELSKGRGVSIGMLADQSRPNEDMNDEGYLNTKNWAQYYNGPTQMNHLVTIVGYDDNYAKENFTRTVEGETVAGSTPPENGAFIVKNSWGSLTDEDRRTAGQTQYGDPVYQSPNANKWGVSDSGYFYLSYYDHSICTPITFSFYDDDETEFYELNCDQYDLMQDVAYKELSYNTSRAANIFTAEEDGYLYQISSMVCNPMSTITYKVYANITDEPDSGELLESGEVFKEYAGYQRIDLQNQYFLKKGTRYSIVISQVTTEDKGSYMPISVSVCTNFFASSGAVIRSVINEGESFIDQGQGKGWQDFSRLKEEAEAYFFSKATRGYSQEAIDARYPNGKKDFQVDNLPIKAFLIPADTVTEGLIGDADLNNEITVTDATTIQRFDCQMIGLSRKALQLADVDLDEKVTILDATWIQRKVAGISAPDAIGKVIFLRNEN</sequence>
<dbReference type="GO" id="GO:0000272">
    <property type="term" value="P:polysaccharide catabolic process"/>
    <property type="evidence" value="ECO:0007669"/>
    <property type="project" value="InterPro"/>
</dbReference>
<dbReference type="AlphaFoldDB" id="A0A934WPN7"/>
<comment type="caution">
    <text evidence="3">The sequence shown here is derived from an EMBL/GenBank/DDBJ whole genome shotgun (WGS) entry which is preliminary data.</text>
</comment>
<dbReference type="InterPro" id="IPR040528">
    <property type="entry name" value="Lectin-like"/>
</dbReference>
<dbReference type="SUPFAM" id="SSF63446">
    <property type="entry name" value="Type I dockerin domain"/>
    <property type="match status" value="1"/>
</dbReference>
<dbReference type="RefSeq" id="WP_201427385.1">
    <property type="nucleotide sequence ID" value="NZ_JAEQMG010000061.1"/>
</dbReference>
<evidence type="ECO:0000256" key="1">
    <source>
        <dbReference type="SAM" id="SignalP"/>
    </source>
</evidence>
<dbReference type="SUPFAM" id="SSF54001">
    <property type="entry name" value="Cysteine proteinases"/>
    <property type="match status" value="1"/>
</dbReference>
<dbReference type="EMBL" id="JAEQMG010000061">
    <property type="protein sequence ID" value="MBK6088491.1"/>
    <property type="molecule type" value="Genomic_DNA"/>
</dbReference>
<dbReference type="InterPro" id="IPR038765">
    <property type="entry name" value="Papain-like_cys_pep_sf"/>
</dbReference>
<keyword evidence="1" id="KW-0732">Signal</keyword>
<evidence type="ECO:0000259" key="2">
    <source>
        <dbReference type="SMART" id="SM00645"/>
    </source>
</evidence>
<feature type="domain" description="Peptidase C1A papain C-terminal" evidence="2">
    <location>
        <begin position="64"/>
        <end position="467"/>
    </location>
</feature>
<evidence type="ECO:0000313" key="3">
    <source>
        <dbReference type="EMBL" id="MBK6088491.1"/>
    </source>
</evidence>
<feature type="chain" id="PRO_5038414649" description="Peptidase C1A papain C-terminal domain-containing protein" evidence="1">
    <location>
        <begin position="23"/>
        <end position="765"/>
    </location>
</feature>
<dbReference type="Gene3D" id="3.90.70.10">
    <property type="entry name" value="Cysteine proteinases"/>
    <property type="match status" value="1"/>
</dbReference>
<gene>
    <name evidence="3" type="ORF">JKK62_07450</name>
</gene>
<dbReference type="Gene3D" id="1.10.1330.10">
    <property type="entry name" value="Dockerin domain"/>
    <property type="match status" value="1"/>
</dbReference>
<dbReference type="InterPro" id="IPR000668">
    <property type="entry name" value="Peptidase_C1A_C"/>
</dbReference>
<dbReference type="SMART" id="SM00645">
    <property type="entry name" value="Pept_C1"/>
    <property type="match status" value="1"/>
</dbReference>
<dbReference type="Pfam" id="PF00112">
    <property type="entry name" value="Peptidase_C1"/>
    <property type="match status" value="1"/>
</dbReference>
<dbReference type="Pfam" id="PF18560">
    <property type="entry name" value="Lectin_like"/>
    <property type="match status" value="1"/>
</dbReference>